<dbReference type="OrthoDB" id="2538139at2759"/>
<sequence>MPFLPASATIRPLHYASVVLCPQTPQLLAPRHFALPLAPSASQKQARKTRLRLRPSTTASSSSSSASANFIYRTTTTSNPSNPIPTPLPSTRQPRRGESIVLRSLNDSPLGEFVASSLSHSAEEGEDGEDGEEEEGEGEWDLVGEGEASRVEHLTPSRLRSRSPKKPKPTTTAIRPPSTKNFSVPLPPSAPSFEQLKVKWVAEVREKLRAQAEEGGGVGEMERRRLEEVLMGLLR</sequence>
<dbReference type="AlphaFoldDB" id="A0A2S9ZXQ7"/>
<reference evidence="2 3" key="1">
    <citation type="journal article" date="2018" name="Elife">
        <title>Functional genomics of lipid metabolism in the oleaginous yeast Rhodosporidium toruloides.</title>
        <authorList>
            <person name="Coradetti S.T."/>
            <person name="Pinel D."/>
            <person name="Geiselman G."/>
            <person name="Ito M."/>
            <person name="Mondo S."/>
            <person name="Reilly M.C."/>
            <person name="Cheng Y.F."/>
            <person name="Bauer S."/>
            <person name="Grigoriev I."/>
            <person name="Gladden J.M."/>
            <person name="Simmons B.A."/>
            <person name="Brem R."/>
            <person name="Arkin A.P."/>
            <person name="Skerker J.M."/>
        </authorList>
    </citation>
    <scope>NUCLEOTIDE SEQUENCE [LARGE SCALE GENOMIC DNA]</scope>
    <source>
        <strain evidence="2 3">NBRC 0880</strain>
    </source>
</reference>
<feature type="compositionally biased region" description="Low complexity" evidence="1">
    <location>
        <begin position="56"/>
        <end position="81"/>
    </location>
</feature>
<evidence type="ECO:0000313" key="3">
    <source>
        <dbReference type="Proteomes" id="UP000239560"/>
    </source>
</evidence>
<dbReference type="EMBL" id="LCTV02000015">
    <property type="protein sequence ID" value="PRQ70548.1"/>
    <property type="molecule type" value="Genomic_DNA"/>
</dbReference>
<organism evidence="2 3">
    <name type="scientific">Rhodotorula toruloides</name>
    <name type="common">Yeast</name>
    <name type="synonym">Rhodosporidium toruloides</name>
    <dbReference type="NCBI Taxonomy" id="5286"/>
    <lineage>
        <taxon>Eukaryota</taxon>
        <taxon>Fungi</taxon>
        <taxon>Dikarya</taxon>
        <taxon>Basidiomycota</taxon>
        <taxon>Pucciniomycotina</taxon>
        <taxon>Microbotryomycetes</taxon>
        <taxon>Sporidiobolales</taxon>
        <taxon>Sporidiobolaceae</taxon>
        <taxon>Rhodotorula</taxon>
    </lineage>
</organism>
<name>A0A2S9ZXQ7_RHOTO</name>
<evidence type="ECO:0000313" key="2">
    <source>
        <dbReference type="EMBL" id="PRQ70548.1"/>
    </source>
</evidence>
<dbReference type="Proteomes" id="UP000239560">
    <property type="component" value="Unassembled WGS sequence"/>
</dbReference>
<gene>
    <name evidence="2" type="ORF">AAT19DRAFT_11297</name>
</gene>
<protein>
    <submittedName>
        <fullName evidence="2">Uncharacterized protein</fullName>
    </submittedName>
</protein>
<accession>A0A2S9ZXQ7</accession>
<comment type="caution">
    <text evidence="2">The sequence shown here is derived from an EMBL/GenBank/DDBJ whole genome shotgun (WGS) entry which is preliminary data.</text>
</comment>
<evidence type="ECO:0000256" key="1">
    <source>
        <dbReference type="SAM" id="MobiDB-lite"/>
    </source>
</evidence>
<feature type="compositionally biased region" description="Polar residues" evidence="1">
    <location>
        <begin position="169"/>
        <end position="182"/>
    </location>
</feature>
<feature type="compositionally biased region" description="Acidic residues" evidence="1">
    <location>
        <begin position="124"/>
        <end position="144"/>
    </location>
</feature>
<proteinExistence type="predicted"/>
<feature type="compositionally biased region" description="Basic residues" evidence="1">
    <location>
        <begin position="159"/>
        <end position="168"/>
    </location>
</feature>
<feature type="region of interest" description="Disordered" evidence="1">
    <location>
        <begin position="39"/>
        <end position="95"/>
    </location>
</feature>
<feature type="region of interest" description="Disordered" evidence="1">
    <location>
        <begin position="117"/>
        <end position="189"/>
    </location>
</feature>